<dbReference type="AlphaFoldDB" id="A0A7K0BNH6"/>
<name>A0A7K0BNH6_9ACTN</name>
<protein>
    <submittedName>
        <fullName evidence="2">Uncharacterized protein</fullName>
    </submittedName>
</protein>
<feature type="chain" id="PRO_5029615249" evidence="1">
    <location>
        <begin position="29"/>
        <end position="462"/>
    </location>
</feature>
<proteinExistence type="predicted"/>
<keyword evidence="1" id="KW-0732">Signal</keyword>
<dbReference type="Proteomes" id="UP000487268">
    <property type="component" value="Unassembled WGS sequence"/>
</dbReference>
<dbReference type="OrthoDB" id="9807465at2"/>
<reference evidence="2 3" key="1">
    <citation type="submission" date="2019-10" db="EMBL/GenBank/DDBJ databases">
        <title>Actinomadura rubteroloni sp. nov. and Actinomadura macrotermitis sp. nov., isolated from the gut of fungus growing-termite Macrotermes natalensis.</title>
        <authorList>
            <person name="Benndorf R."/>
            <person name="Martin K."/>
            <person name="Kuefner M."/>
            <person name="De Beer W."/>
            <person name="Kaster A.-K."/>
            <person name="Vollmers J."/>
            <person name="Poulsen M."/>
            <person name="Beemelmanns C."/>
        </authorList>
    </citation>
    <scope>NUCLEOTIDE SEQUENCE [LARGE SCALE GENOMIC DNA]</scope>
    <source>
        <strain evidence="2 3">RB68</strain>
    </source>
</reference>
<organism evidence="2 3">
    <name type="scientific">Actinomadura macrotermitis</name>
    <dbReference type="NCBI Taxonomy" id="2585200"/>
    <lineage>
        <taxon>Bacteria</taxon>
        <taxon>Bacillati</taxon>
        <taxon>Actinomycetota</taxon>
        <taxon>Actinomycetes</taxon>
        <taxon>Streptosporangiales</taxon>
        <taxon>Thermomonosporaceae</taxon>
        <taxon>Actinomadura</taxon>
    </lineage>
</organism>
<evidence type="ECO:0000313" key="3">
    <source>
        <dbReference type="Proteomes" id="UP000487268"/>
    </source>
</evidence>
<sequence>MRSRARYAAFGLSGALLGAPLLVSPAAAAPGTLVVERGGPARTLRFTAGHAGEAVIGFTAAAPGVSWARKGAEAAVVSFSVDGRHVTDLVVPSADGVARSLGLGPVGPGAHTVTLRFARGSAPAARRVVLTRPAVRLPGGDQAVLRHAPVVVGRTGWPFGDPYQNARTDTPLVAWHESRPAAGGHRVLEYSLVWSNEDGGTDTPALMSRWGRSTDIEWVYRVEVDAAGRRVPDTGVYQAPLHQTLRFTGRYEGDHPVLQTCTDNNNMCDVVSPNAPLRFLPDASATRPADRAREVIMDRNPWTYRVAAQELVREGKIEKRPDPATKAVGDPRTYLFVEYTRTAGAATGQGSAPGVALGVRLKADPSRLYRSDHGDRSVAIDRDGAVATTVELPAGTSVGDIASVEALRTPVGSGDNGAPVTVTSVHRGFFLDRAYLPRPSAIRWTGAATLTGARPTAVLWRN</sequence>
<accession>A0A7K0BNH6</accession>
<dbReference type="RefSeq" id="WP_153530855.1">
    <property type="nucleotide sequence ID" value="NZ_WEGH01000001.1"/>
</dbReference>
<evidence type="ECO:0000313" key="2">
    <source>
        <dbReference type="EMBL" id="MQY02749.1"/>
    </source>
</evidence>
<feature type="signal peptide" evidence="1">
    <location>
        <begin position="1"/>
        <end position="28"/>
    </location>
</feature>
<evidence type="ECO:0000256" key="1">
    <source>
        <dbReference type="SAM" id="SignalP"/>
    </source>
</evidence>
<dbReference type="EMBL" id="WEGH01000001">
    <property type="protein sequence ID" value="MQY02749.1"/>
    <property type="molecule type" value="Genomic_DNA"/>
</dbReference>
<keyword evidence="3" id="KW-1185">Reference proteome</keyword>
<gene>
    <name evidence="2" type="ORF">ACRB68_07840</name>
</gene>
<comment type="caution">
    <text evidence="2">The sequence shown here is derived from an EMBL/GenBank/DDBJ whole genome shotgun (WGS) entry which is preliminary data.</text>
</comment>